<dbReference type="InterPro" id="IPR005498">
    <property type="entry name" value="T4SS_VirB10/TraB/TrbI"/>
</dbReference>
<dbReference type="CDD" id="cd16429">
    <property type="entry name" value="VirB10"/>
    <property type="match status" value="1"/>
</dbReference>
<evidence type="ECO:0000256" key="3">
    <source>
        <dbReference type="ARBA" id="ARBA00022692"/>
    </source>
</evidence>
<accession>A0A376YL39</accession>
<feature type="compositionally biased region" description="Polar residues" evidence="6">
    <location>
        <begin position="171"/>
        <end position="208"/>
    </location>
</feature>
<feature type="transmembrane region" description="Helical" evidence="7">
    <location>
        <begin position="43"/>
        <end position="62"/>
    </location>
</feature>
<keyword evidence="4 7" id="KW-1133">Transmembrane helix</keyword>
<evidence type="ECO:0000256" key="1">
    <source>
        <dbReference type="ARBA" id="ARBA00004167"/>
    </source>
</evidence>
<organism evidence="8 9">
    <name type="scientific">Escherichia coli</name>
    <dbReference type="NCBI Taxonomy" id="562"/>
    <lineage>
        <taxon>Bacteria</taxon>
        <taxon>Pseudomonadati</taxon>
        <taxon>Pseudomonadota</taxon>
        <taxon>Gammaproteobacteria</taxon>
        <taxon>Enterobacterales</taxon>
        <taxon>Enterobacteriaceae</taxon>
        <taxon>Escherichia</taxon>
    </lineage>
</organism>
<evidence type="ECO:0000256" key="4">
    <source>
        <dbReference type="ARBA" id="ARBA00022989"/>
    </source>
</evidence>
<keyword evidence="5 7" id="KW-0472">Membrane</keyword>
<proteinExistence type="inferred from homology"/>
<feature type="region of interest" description="Disordered" evidence="6">
    <location>
        <begin position="169"/>
        <end position="212"/>
    </location>
</feature>
<evidence type="ECO:0000256" key="2">
    <source>
        <dbReference type="ARBA" id="ARBA00010265"/>
    </source>
</evidence>
<reference evidence="8 9" key="1">
    <citation type="submission" date="2018-06" db="EMBL/GenBank/DDBJ databases">
        <authorList>
            <consortium name="Pathogen Informatics"/>
            <person name="Doyle S."/>
        </authorList>
    </citation>
    <scope>NUCLEOTIDE SEQUENCE [LARGE SCALE GENOMIC DNA]</scope>
    <source>
        <strain evidence="8 9">NCTC10418</strain>
    </source>
</reference>
<evidence type="ECO:0000256" key="5">
    <source>
        <dbReference type="ARBA" id="ARBA00023136"/>
    </source>
</evidence>
<keyword evidence="3 7" id="KW-0812">Transmembrane</keyword>
<evidence type="ECO:0000256" key="6">
    <source>
        <dbReference type="SAM" id="MobiDB-lite"/>
    </source>
</evidence>
<dbReference type="Pfam" id="PF03743">
    <property type="entry name" value="TrbI"/>
    <property type="match status" value="1"/>
</dbReference>
<sequence length="416" mass="44924">MKNNSDIVFEKLDEIDSREVDTDAQNRNFIHSGKKQGNKKAKAIFILAVFAFVTVVILTAVLSKVFSSSEEEKATETASTKAQAEVYTRNTQAKNLDDLKEAVASSIEEVKNNVNSEEEQAREETRPENKGVTLPTENETDAGYAQSNGDAPPTPAQRRLMGSVMVDDNRISQSQPGSSGQKTAGATSATSQKTAGATSATSDNTNVSDDGDFLQGADFADGTVSRIKNRRFLLSAGTTFSCVLKTKIVTTYPGVTLCQLTKDVISDDGKNVLIRAGAQLQGEQTRAITQGMARVFVNWTIVKDKNNRVRIDSLGTDSLGASGLPAWVDTHFWKRFGGALMLSLIEDSIAAGTSRMSRTNNSEFTMNNTTGTSSELAKTTLDNSINIPPTGYVNQGEMLTVIVPRNIDFSSLYGVR</sequence>
<feature type="region of interest" description="Disordered" evidence="6">
    <location>
        <begin position="109"/>
        <end position="157"/>
    </location>
</feature>
<protein>
    <submittedName>
        <fullName evidence="8">Conjugal transfer protein TraI</fullName>
    </submittedName>
</protein>
<name>A0A376YL39_ECOLX</name>
<evidence type="ECO:0000313" key="9">
    <source>
        <dbReference type="Proteomes" id="UP000255460"/>
    </source>
</evidence>
<evidence type="ECO:0000313" key="8">
    <source>
        <dbReference type="EMBL" id="STK04208.1"/>
    </source>
</evidence>
<dbReference type="AlphaFoldDB" id="A0A376YL39"/>
<dbReference type="EMBL" id="UFZQ01000002">
    <property type="protein sequence ID" value="STK04208.1"/>
    <property type="molecule type" value="Genomic_DNA"/>
</dbReference>
<dbReference type="GO" id="GO:0016020">
    <property type="term" value="C:membrane"/>
    <property type="evidence" value="ECO:0007669"/>
    <property type="project" value="UniProtKB-SubCell"/>
</dbReference>
<dbReference type="Gene3D" id="2.40.128.260">
    <property type="entry name" value="Type IV secretion system, VirB10/TraB/TrbI"/>
    <property type="match status" value="2"/>
</dbReference>
<gene>
    <name evidence="8" type="ORF">NCTC10418_07595</name>
</gene>
<dbReference type="RefSeq" id="WP_085447972.1">
    <property type="nucleotide sequence ID" value="NZ_NLUK01000045.1"/>
</dbReference>
<comment type="similarity">
    <text evidence="2">Belongs to the TrbI/VirB10 family.</text>
</comment>
<dbReference type="Proteomes" id="UP000255460">
    <property type="component" value="Unassembled WGS sequence"/>
</dbReference>
<dbReference type="InterPro" id="IPR042217">
    <property type="entry name" value="T4SS_VirB10/TrbI"/>
</dbReference>
<comment type="subcellular location">
    <subcellularLocation>
        <location evidence="1">Membrane</location>
        <topology evidence="1">Single-pass membrane protein</topology>
    </subcellularLocation>
</comment>
<evidence type="ECO:0000256" key="7">
    <source>
        <dbReference type="SAM" id="Phobius"/>
    </source>
</evidence>